<dbReference type="AlphaFoldDB" id="A0A6L2P2F9"/>
<reference evidence="1" key="1">
    <citation type="journal article" date="2019" name="Sci. Rep.">
        <title>Draft genome of Tanacetum cinerariifolium, the natural source of mosquito coil.</title>
        <authorList>
            <person name="Yamashiro T."/>
            <person name="Shiraishi A."/>
            <person name="Satake H."/>
            <person name="Nakayama K."/>
        </authorList>
    </citation>
    <scope>NUCLEOTIDE SEQUENCE</scope>
</reference>
<sequence>MNILTNMQMQNTLGSGSLPSNTIANPRCDLKAITTRGGVSYDGPPIPPFTFSLPKVVERVPEVTKDMVQSSTENIQTPVAQTQVLIDEHVVALKPKPTIPYPSRANKQKLREKDDNLALKFVEIFRNQHFELSFADALLHMPKFALMFKSLLNNKEKLFDLATTPVNENCSLVILKKFPKKLGDPGKFLTPCDFLELDECLTLADLGASINLMPLSIWRKLSLPELTPTQMILELTDRSTTPPAGIAEDIFVKVGKFYFPNEFVVVDYVVDPRVPLILRRPFLRTVRALIDVYDEELTLRVDHEAITFKVGQTSKYSYNDAELINRIDVIDLAYEEYVQEVSGFFDNSKSGNVDYYDTERGILYLEKLLNEDPSLNLPLVKTGDLKQVDATMTKPLIEKPQKLKLKELPSHLEYAFSKGTDKLLIIISKELKDEEKSALLKVLKSHKWAIAWKISDIKGIDPRFCTHKILMEDDFKPTVQYQRRVSPIHCVPKKGGMTVVENEDNELIPTRCLMAIFHDMIEKKMEKKCHFIVKEGIVLGHKISKSEIEVDRAKVDVIAKLPHPTSVKVYTDHSALKYLLAKQDAKPRLLWWILLLQEFDVIIHDKKGAENLTADHLSRLENPHQDELEKKEISKTFPLETLGMIVVRDNSSTSCQEAVDILTACHNRPIGGHHGANFTAKKVFDSCFYWPTIYRDARDLVHGVTLVNVMVTDMSKAEKIEAKRTKPGTGMESVQEIKTEGEFISNPIMLIL</sequence>
<evidence type="ECO:0000313" key="1">
    <source>
        <dbReference type="EMBL" id="GEU91799.1"/>
    </source>
</evidence>
<comment type="caution">
    <text evidence="1">The sequence shown here is derived from an EMBL/GenBank/DDBJ whole genome shotgun (WGS) entry which is preliminary data.</text>
</comment>
<proteinExistence type="predicted"/>
<dbReference type="GO" id="GO:0003964">
    <property type="term" value="F:RNA-directed DNA polymerase activity"/>
    <property type="evidence" value="ECO:0007669"/>
    <property type="project" value="UniProtKB-KW"/>
</dbReference>
<accession>A0A6L2P2F9</accession>
<dbReference type="InterPro" id="IPR043502">
    <property type="entry name" value="DNA/RNA_pol_sf"/>
</dbReference>
<dbReference type="Gene3D" id="2.40.70.10">
    <property type="entry name" value="Acid Proteases"/>
    <property type="match status" value="1"/>
</dbReference>
<protein>
    <submittedName>
        <fullName evidence="1">Reverse transcriptase domain-containing protein</fullName>
    </submittedName>
</protein>
<dbReference type="EMBL" id="BKCJ010010485">
    <property type="protein sequence ID" value="GEU91799.1"/>
    <property type="molecule type" value="Genomic_DNA"/>
</dbReference>
<organism evidence="1">
    <name type="scientific">Tanacetum cinerariifolium</name>
    <name type="common">Dalmatian daisy</name>
    <name type="synonym">Chrysanthemum cinerariifolium</name>
    <dbReference type="NCBI Taxonomy" id="118510"/>
    <lineage>
        <taxon>Eukaryota</taxon>
        <taxon>Viridiplantae</taxon>
        <taxon>Streptophyta</taxon>
        <taxon>Embryophyta</taxon>
        <taxon>Tracheophyta</taxon>
        <taxon>Spermatophyta</taxon>
        <taxon>Magnoliopsida</taxon>
        <taxon>eudicotyledons</taxon>
        <taxon>Gunneridae</taxon>
        <taxon>Pentapetalae</taxon>
        <taxon>asterids</taxon>
        <taxon>campanulids</taxon>
        <taxon>Asterales</taxon>
        <taxon>Asteraceae</taxon>
        <taxon>Asteroideae</taxon>
        <taxon>Anthemideae</taxon>
        <taxon>Anthemidinae</taxon>
        <taxon>Tanacetum</taxon>
    </lineage>
</organism>
<dbReference type="SUPFAM" id="SSF56672">
    <property type="entry name" value="DNA/RNA polymerases"/>
    <property type="match status" value="1"/>
</dbReference>
<dbReference type="CDD" id="cd00303">
    <property type="entry name" value="retropepsin_like"/>
    <property type="match status" value="1"/>
</dbReference>
<dbReference type="Gene3D" id="1.10.340.70">
    <property type="match status" value="1"/>
</dbReference>
<keyword evidence="1" id="KW-0808">Transferase</keyword>
<dbReference type="PANTHER" id="PTHR33067:SF9">
    <property type="entry name" value="RNA-DIRECTED DNA POLYMERASE"/>
    <property type="match status" value="1"/>
</dbReference>
<dbReference type="InterPro" id="IPR021109">
    <property type="entry name" value="Peptidase_aspartic_dom_sf"/>
</dbReference>
<gene>
    <name evidence="1" type="ORF">Tci_063777</name>
</gene>
<keyword evidence="1" id="KW-0695">RNA-directed DNA polymerase</keyword>
<keyword evidence="1" id="KW-0548">Nucleotidyltransferase</keyword>
<name>A0A6L2P2F9_TANCI</name>
<dbReference type="PANTHER" id="PTHR33067">
    <property type="entry name" value="RNA-DIRECTED DNA POLYMERASE-RELATED"/>
    <property type="match status" value="1"/>
</dbReference>